<dbReference type="InterPro" id="IPR005645">
    <property type="entry name" value="FSH-like_dom"/>
</dbReference>
<comment type="caution">
    <text evidence="2">The sequence shown here is derived from an EMBL/GenBank/DDBJ whole genome shotgun (WGS) entry which is preliminary data.</text>
</comment>
<dbReference type="PANTHER" id="PTHR22778">
    <property type="entry name" value="OVARIAN CANCER GENE-2 PROTEIN-RELATED"/>
    <property type="match status" value="1"/>
</dbReference>
<evidence type="ECO:0000313" key="2">
    <source>
        <dbReference type="EMBL" id="KAH9321551.1"/>
    </source>
</evidence>
<evidence type="ECO:0000313" key="3">
    <source>
        <dbReference type="Proteomes" id="UP000824469"/>
    </source>
</evidence>
<dbReference type="PANTHER" id="PTHR22778:SF51">
    <property type="entry name" value="DIHYDROFOLATE REDUCTASE"/>
    <property type="match status" value="1"/>
</dbReference>
<organism evidence="2 3">
    <name type="scientific">Taxus chinensis</name>
    <name type="common">Chinese yew</name>
    <name type="synonym">Taxus wallichiana var. chinensis</name>
    <dbReference type="NCBI Taxonomy" id="29808"/>
    <lineage>
        <taxon>Eukaryota</taxon>
        <taxon>Viridiplantae</taxon>
        <taxon>Streptophyta</taxon>
        <taxon>Embryophyta</taxon>
        <taxon>Tracheophyta</taxon>
        <taxon>Spermatophyta</taxon>
        <taxon>Pinopsida</taxon>
        <taxon>Pinidae</taxon>
        <taxon>Conifers II</taxon>
        <taxon>Cupressales</taxon>
        <taxon>Taxaceae</taxon>
        <taxon>Taxus</taxon>
    </lineage>
</organism>
<feature type="domain" description="Serine hydrolase" evidence="1">
    <location>
        <begin position="3"/>
        <end position="92"/>
    </location>
</feature>
<dbReference type="InterPro" id="IPR029058">
    <property type="entry name" value="AB_hydrolase_fold"/>
</dbReference>
<dbReference type="Proteomes" id="UP000824469">
    <property type="component" value="Unassembled WGS sequence"/>
</dbReference>
<dbReference type="Pfam" id="PF03959">
    <property type="entry name" value="FSH1"/>
    <property type="match status" value="1"/>
</dbReference>
<sequence length="151" mass="16414">LFTEYRNMDECQSYIENYMIQHGPFDGLLGFSQGAILSAALVGLQSMGIALTRVPPVQFVIIISGGKFKAVHISQVAYSSAIKCPSVHFLGCNNNDRRKWGGYGRSTWIHSAIPCADKPTSSPCPIRLSLYLPPSTGVPSNMALDAESSFK</sequence>
<name>A0AA38GDU0_TAXCH</name>
<accession>A0AA38GDU0</accession>
<gene>
    <name evidence="2" type="ORF">KI387_016190</name>
</gene>
<evidence type="ECO:0000259" key="1">
    <source>
        <dbReference type="Pfam" id="PF03959"/>
    </source>
</evidence>
<dbReference type="AlphaFoldDB" id="A0AA38GDU0"/>
<dbReference type="Gene3D" id="3.40.50.1820">
    <property type="entry name" value="alpha/beta hydrolase"/>
    <property type="match status" value="1"/>
</dbReference>
<keyword evidence="3" id="KW-1185">Reference proteome</keyword>
<feature type="non-terminal residue" evidence="2">
    <location>
        <position position="1"/>
    </location>
</feature>
<protein>
    <recommendedName>
        <fullName evidence="1">Serine hydrolase domain-containing protein</fullName>
    </recommendedName>
</protein>
<feature type="non-terminal residue" evidence="2">
    <location>
        <position position="151"/>
    </location>
</feature>
<dbReference type="EMBL" id="JAHRHJ020000003">
    <property type="protein sequence ID" value="KAH9321551.1"/>
    <property type="molecule type" value="Genomic_DNA"/>
</dbReference>
<proteinExistence type="predicted"/>
<reference evidence="2 3" key="1">
    <citation type="journal article" date="2021" name="Nat. Plants">
        <title>The Taxus genome provides insights into paclitaxel biosynthesis.</title>
        <authorList>
            <person name="Xiong X."/>
            <person name="Gou J."/>
            <person name="Liao Q."/>
            <person name="Li Y."/>
            <person name="Zhou Q."/>
            <person name="Bi G."/>
            <person name="Li C."/>
            <person name="Du R."/>
            <person name="Wang X."/>
            <person name="Sun T."/>
            <person name="Guo L."/>
            <person name="Liang H."/>
            <person name="Lu P."/>
            <person name="Wu Y."/>
            <person name="Zhang Z."/>
            <person name="Ro D.K."/>
            <person name="Shang Y."/>
            <person name="Huang S."/>
            <person name="Yan J."/>
        </authorList>
    </citation>
    <scope>NUCLEOTIDE SEQUENCE [LARGE SCALE GENOMIC DNA]</scope>
    <source>
        <strain evidence="2">Ta-2019</strain>
    </source>
</reference>